<accession>A0A6A5UA08</accession>
<feature type="compositionally biased region" description="Polar residues" evidence="1">
    <location>
        <begin position="143"/>
        <end position="153"/>
    </location>
</feature>
<feature type="compositionally biased region" description="Basic and acidic residues" evidence="1">
    <location>
        <begin position="165"/>
        <end position="175"/>
    </location>
</feature>
<feature type="compositionally biased region" description="Basic residues" evidence="1">
    <location>
        <begin position="10"/>
        <end position="19"/>
    </location>
</feature>
<feature type="region of interest" description="Disordered" evidence="1">
    <location>
        <begin position="497"/>
        <end position="553"/>
    </location>
</feature>
<evidence type="ECO:0000313" key="4">
    <source>
        <dbReference type="Proteomes" id="UP000800035"/>
    </source>
</evidence>
<dbReference type="EMBL" id="ML976981">
    <property type="protein sequence ID" value="KAF1961558.1"/>
    <property type="molecule type" value="Genomic_DNA"/>
</dbReference>
<feature type="compositionally biased region" description="Polar residues" evidence="1">
    <location>
        <begin position="65"/>
        <end position="78"/>
    </location>
</feature>
<feature type="compositionally biased region" description="Polar residues" evidence="1">
    <location>
        <begin position="502"/>
        <end position="521"/>
    </location>
</feature>
<reference evidence="3" key="1">
    <citation type="journal article" date="2020" name="Stud. Mycol.">
        <title>101 Dothideomycetes genomes: a test case for predicting lifestyles and emergence of pathogens.</title>
        <authorList>
            <person name="Haridas S."/>
            <person name="Albert R."/>
            <person name="Binder M."/>
            <person name="Bloem J."/>
            <person name="Labutti K."/>
            <person name="Salamov A."/>
            <person name="Andreopoulos B."/>
            <person name="Baker S."/>
            <person name="Barry K."/>
            <person name="Bills G."/>
            <person name="Bluhm B."/>
            <person name="Cannon C."/>
            <person name="Castanera R."/>
            <person name="Culley D."/>
            <person name="Daum C."/>
            <person name="Ezra D."/>
            <person name="Gonzalez J."/>
            <person name="Henrissat B."/>
            <person name="Kuo A."/>
            <person name="Liang C."/>
            <person name="Lipzen A."/>
            <person name="Lutzoni F."/>
            <person name="Magnuson J."/>
            <person name="Mondo S."/>
            <person name="Nolan M."/>
            <person name="Ohm R."/>
            <person name="Pangilinan J."/>
            <person name="Park H.-J."/>
            <person name="Ramirez L."/>
            <person name="Alfaro M."/>
            <person name="Sun H."/>
            <person name="Tritt A."/>
            <person name="Yoshinaga Y."/>
            <person name="Zwiers L.-H."/>
            <person name="Turgeon B."/>
            <person name="Goodwin S."/>
            <person name="Spatafora J."/>
            <person name="Crous P."/>
            <person name="Grigoriev I."/>
        </authorList>
    </citation>
    <scope>NUCLEOTIDE SEQUENCE</scope>
    <source>
        <strain evidence="3">CBS 675.92</strain>
    </source>
</reference>
<proteinExistence type="predicted"/>
<feature type="compositionally biased region" description="Basic and acidic residues" evidence="1">
    <location>
        <begin position="132"/>
        <end position="142"/>
    </location>
</feature>
<feature type="compositionally biased region" description="Polar residues" evidence="1">
    <location>
        <begin position="532"/>
        <end position="542"/>
    </location>
</feature>
<dbReference type="InterPro" id="IPR057684">
    <property type="entry name" value="DUF7924"/>
</dbReference>
<feature type="compositionally biased region" description="Basic residues" evidence="1">
    <location>
        <begin position="120"/>
        <end position="129"/>
    </location>
</feature>
<dbReference type="Proteomes" id="UP000800035">
    <property type="component" value="Unassembled WGS sequence"/>
</dbReference>
<gene>
    <name evidence="3" type="ORF">CC80DRAFT_589895</name>
</gene>
<feature type="domain" description="DUF7924" evidence="2">
    <location>
        <begin position="252"/>
        <end position="465"/>
    </location>
</feature>
<sequence length="553" mass="62737">MDTDLVPSKAQHRRRRLPRPCKENPSRNKETAIEKDCQTTQQRSRSAEKEDRPVRHIQTRKRAQDLQTNLSTEPQTNRTRTEYPASKPPRSLQQLPKKQKRRRGAEVPLAAGRQEEQSRGRKPKRRRLLSHVQDEIEPEKGNTSESSRVSNWVDQLPESFPADTMHQHRLSEKKSSASLRRKRRGSNSSVTSPTPSDQKSRDGKLPNGFADCGGALESELDVSDYDDVFCQNLLQTECRIPPDTLLGDDVYRDAISDLQERNESRVIQDIGRLLVPSVQTLAKVGEKRYLVFVESVNEAWDCCYPLIDPRPQPDYAVGIGRSGLTEARIRKLHPLIQDDPLFRSEYKATYYMYFLFFTTEVKCGTQGLVIADRQNAHSMGITVSGIVHIHRLAGKESQLHNKPVAYSVSHEHRMVRLTGWGPVIDGDFFTVQPLSIHSFDITARKGLEKWTTRKYTIGVYEYGLKLLEKINTIIDELPPDLNLEKVRPLKLGLNIDPETRPSRSGLSQQVDAYSLSENTEVPGSRASDVESRVSTPATSASLEKSLKRVKPSQ</sequence>
<protein>
    <recommendedName>
        <fullName evidence="2">DUF7924 domain-containing protein</fullName>
    </recommendedName>
</protein>
<keyword evidence="4" id="KW-1185">Reference proteome</keyword>
<name>A0A6A5UA08_9PLEO</name>
<feature type="region of interest" description="Disordered" evidence="1">
    <location>
        <begin position="1"/>
        <end position="210"/>
    </location>
</feature>
<dbReference type="OrthoDB" id="5132737at2759"/>
<organism evidence="3 4">
    <name type="scientific">Byssothecium circinans</name>
    <dbReference type="NCBI Taxonomy" id="147558"/>
    <lineage>
        <taxon>Eukaryota</taxon>
        <taxon>Fungi</taxon>
        <taxon>Dikarya</taxon>
        <taxon>Ascomycota</taxon>
        <taxon>Pezizomycotina</taxon>
        <taxon>Dothideomycetes</taxon>
        <taxon>Pleosporomycetidae</taxon>
        <taxon>Pleosporales</taxon>
        <taxon>Massarineae</taxon>
        <taxon>Massarinaceae</taxon>
        <taxon>Byssothecium</taxon>
    </lineage>
</organism>
<evidence type="ECO:0000259" key="2">
    <source>
        <dbReference type="Pfam" id="PF25545"/>
    </source>
</evidence>
<dbReference type="Pfam" id="PF25545">
    <property type="entry name" value="DUF7924"/>
    <property type="match status" value="1"/>
</dbReference>
<evidence type="ECO:0000313" key="3">
    <source>
        <dbReference type="EMBL" id="KAF1961558.1"/>
    </source>
</evidence>
<evidence type="ECO:0000256" key="1">
    <source>
        <dbReference type="SAM" id="MobiDB-lite"/>
    </source>
</evidence>
<feature type="compositionally biased region" description="Basic and acidic residues" evidence="1">
    <location>
        <begin position="20"/>
        <end position="37"/>
    </location>
</feature>
<dbReference type="PANTHER" id="PTHR42470:SF2">
    <property type="match status" value="1"/>
</dbReference>
<feature type="compositionally biased region" description="Polar residues" evidence="1">
    <location>
        <begin position="187"/>
        <end position="197"/>
    </location>
</feature>
<dbReference type="AlphaFoldDB" id="A0A6A5UA08"/>
<feature type="compositionally biased region" description="Basic and acidic residues" evidence="1">
    <location>
        <begin position="45"/>
        <end position="54"/>
    </location>
</feature>
<dbReference type="PANTHER" id="PTHR42470">
    <property type="entry name" value="VAST DOMAIN-CONTAINING PROTEIN"/>
    <property type="match status" value="1"/>
</dbReference>